<evidence type="ECO:0000256" key="6">
    <source>
        <dbReference type="PROSITE-ProRule" id="PRU00546"/>
    </source>
</evidence>
<dbReference type="Pfam" id="PF01556">
    <property type="entry name" value="DnaJ_C"/>
    <property type="match status" value="1"/>
</dbReference>
<dbReference type="SUPFAM" id="SSF57938">
    <property type="entry name" value="DnaJ/Hsp40 cysteine-rich domain"/>
    <property type="match status" value="1"/>
</dbReference>
<dbReference type="HAMAP" id="MF_01152">
    <property type="entry name" value="DnaJ"/>
    <property type="match status" value="1"/>
</dbReference>
<dbReference type="InterPro" id="IPR012724">
    <property type="entry name" value="DnaJ"/>
</dbReference>
<dbReference type="FunFam" id="2.10.230.10:FF:000002">
    <property type="entry name" value="Molecular chaperone DnaJ"/>
    <property type="match status" value="1"/>
</dbReference>
<dbReference type="InterPro" id="IPR036869">
    <property type="entry name" value="J_dom_sf"/>
</dbReference>
<comment type="caution">
    <text evidence="9">The sequence shown here is derived from an EMBL/GenBank/DDBJ whole genome shotgun (WGS) entry which is preliminary data.</text>
</comment>
<dbReference type="SUPFAM" id="SSF46565">
    <property type="entry name" value="Chaperone J-domain"/>
    <property type="match status" value="1"/>
</dbReference>
<dbReference type="GO" id="GO:0009408">
    <property type="term" value="P:response to heat"/>
    <property type="evidence" value="ECO:0007669"/>
    <property type="project" value="InterPro"/>
</dbReference>
<keyword evidence="1 6" id="KW-0479">Metal-binding</keyword>
<dbReference type="Gene3D" id="2.60.260.20">
    <property type="entry name" value="Urease metallochaperone UreE, N-terminal domain"/>
    <property type="match status" value="2"/>
</dbReference>
<gene>
    <name evidence="9" type="ORF">Poli38472_012833</name>
</gene>
<dbReference type="GO" id="GO:0031072">
    <property type="term" value="F:heat shock protein binding"/>
    <property type="evidence" value="ECO:0007669"/>
    <property type="project" value="InterPro"/>
</dbReference>
<dbReference type="Pfam" id="PF00684">
    <property type="entry name" value="DnaJ_CXXCXGXG"/>
    <property type="match status" value="1"/>
</dbReference>
<evidence type="ECO:0000259" key="7">
    <source>
        <dbReference type="PROSITE" id="PS50076"/>
    </source>
</evidence>
<dbReference type="PANTHER" id="PTHR43096">
    <property type="entry name" value="DNAJ HOMOLOG 1, MITOCHONDRIAL-RELATED"/>
    <property type="match status" value="1"/>
</dbReference>
<feature type="domain" description="CR-type" evidence="8">
    <location>
        <begin position="200"/>
        <end position="278"/>
    </location>
</feature>
<dbReference type="GO" id="GO:0008270">
    <property type="term" value="F:zinc ion binding"/>
    <property type="evidence" value="ECO:0007669"/>
    <property type="project" value="UniProtKB-KW"/>
</dbReference>
<dbReference type="Pfam" id="PF00226">
    <property type="entry name" value="DnaJ"/>
    <property type="match status" value="1"/>
</dbReference>
<evidence type="ECO:0000256" key="1">
    <source>
        <dbReference type="ARBA" id="ARBA00022723"/>
    </source>
</evidence>
<dbReference type="CDD" id="cd06257">
    <property type="entry name" value="DnaJ"/>
    <property type="match status" value="1"/>
</dbReference>
<keyword evidence="3 6" id="KW-0863">Zinc-finger</keyword>
<dbReference type="PROSITE" id="PS00636">
    <property type="entry name" value="DNAJ_1"/>
    <property type="match status" value="1"/>
</dbReference>
<sequence>MQRSARQLYVRVAQKKPLLRNAVLVRGLKTPAYATRATSTRVFATPELLNGQQKAGFHATPVSNQQKRDYYDVLGVSRDADKNEIKKKYYQLAKKYHPDTNKEDPDAAKKFAEATEAWEVLGNEEKRQKYDTFGHAGVDENGGYGDASDFQGFEDIFGGFASMFGEQAFGGRGRRGANQPQRGADIQVNVNLNFMEAVNGTTRDLHITANEECGTCNGSGAKPGTKKQTCRQCNGSGVEIMQQGFFAVETPCRRCRGSGSIIESPCGTCRGKGQVKKPRTVEVKIPEGVDQGMNLRLAHQGEPGVNGGPSGHLYVGINVQPDPFFKRRKTDVYIDVPISIAQAVLGGHVVVPTLSGEVELKIPKGTQPDTVLQMRGKGIKELNSSRRGSQMVNLQVQVPKALSPRQQELMEEFLKEEQELKEQGSSNCKSHTFGQTVHDTVDRIKQFLKGKTNTSEDSSSS</sequence>
<dbReference type="PRINTS" id="PR00625">
    <property type="entry name" value="JDOMAIN"/>
</dbReference>
<keyword evidence="10" id="KW-1185">Reference proteome</keyword>
<evidence type="ECO:0000256" key="3">
    <source>
        <dbReference type="ARBA" id="ARBA00022771"/>
    </source>
</evidence>
<dbReference type="OrthoDB" id="10256793at2759"/>
<reference evidence="9" key="1">
    <citation type="submission" date="2019-03" db="EMBL/GenBank/DDBJ databases">
        <title>Long read genome sequence of the mycoparasitic Pythium oligandrum ATCC 38472 isolated from sugarbeet rhizosphere.</title>
        <authorList>
            <person name="Gaulin E."/>
        </authorList>
    </citation>
    <scope>NUCLEOTIDE SEQUENCE</scope>
    <source>
        <strain evidence="9">ATCC 38472_TT</strain>
    </source>
</reference>
<dbReference type="InterPro" id="IPR001305">
    <property type="entry name" value="HSP_DnaJ_Cys-rich_dom"/>
</dbReference>
<dbReference type="CDD" id="cd10747">
    <property type="entry name" value="DnaJ_C"/>
    <property type="match status" value="1"/>
</dbReference>
<dbReference type="Gene3D" id="2.10.230.10">
    <property type="entry name" value="Heat shock protein DnaJ, cysteine-rich domain"/>
    <property type="match status" value="1"/>
</dbReference>
<dbReference type="EMBL" id="SPLM01000040">
    <property type="protein sequence ID" value="TMW64211.1"/>
    <property type="molecule type" value="Genomic_DNA"/>
</dbReference>
<evidence type="ECO:0000259" key="8">
    <source>
        <dbReference type="PROSITE" id="PS51188"/>
    </source>
</evidence>
<dbReference type="InterPro" id="IPR001623">
    <property type="entry name" value="DnaJ_domain"/>
</dbReference>
<name>A0A8K1CK60_PYTOL</name>
<dbReference type="InterPro" id="IPR036410">
    <property type="entry name" value="HSP_DnaJ_Cys-rich_dom_sf"/>
</dbReference>
<dbReference type="GO" id="GO:0042026">
    <property type="term" value="P:protein refolding"/>
    <property type="evidence" value="ECO:0007669"/>
    <property type="project" value="TreeGrafter"/>
</dbReference>
<feature type="domain" description="J" evidence="7">
    <location>
        <begin position="69"/>
        <end position="134"/>
    </location>
</feature>
<dbReference type="Proteomes" id="UP000794436">
    <property type="component" value="Unassembled WGS sequence"/>
</dbReference>
<dbReference type="InterPro" id="IPR018253">
    <property type="entry name" value="DnaJ_domain_CS"/>
</dbReference>
<keyword evidence="4 6" id="KW-0862">Zinc</keyword>
<dbReference type="PROSITE" id="PS50076">
    <property type="entry name" value="DNAJ_2"/>
    <property type="match status" value="1"/>
</dbReference>
<dbReference type="SUPFAM" id="SSF49493">
    <property type="entry name" value="HSP40/DnaJ peptide-binding domain"/>
    <property type="match status" value="2"/>
</dbReference>
<dbReference type="AlphaFoldDB" id="A0A8K1CK60"/>
<dbReference type="GO" id="GO:0051082">
    <property type="term" value="F:unfolded protein binding"/>
    <property type="evidence" value="ECO:0007669"/>
    <property type="project" value="InterPro"/>
</dbReference>
<dbReference type="GO" id="GO:0005524">
    <property type="term" value="F:ATP binding"/>
    <property type="evidence" value="ECO:0007669"/>
    <property type="project" value="InterPro"/>
</dbReference>
<dbReference type="CDD" id="cd10719">
    <property type="entry name" value="DnaJ_zf"/>
    <property type="match status" value="1"/>
</dbReference>
<evidence type="ECO:0000256" key="2">
    <source>
        <dbReference type="ARBA" id="ARBA00022737"/>
    </source>
</evidence>
<organism evidence="9 10">
    <name type="scientific">Pythium oligandrum</name>
    <name type="common">Mycoparasitic fungus</name>
    <dbReference type="NCBI Taxonomy" id="41045"/>
    <lineage>
        <taxon>Eukaryota</taxon>
        <taxon>Sar</taxon>
        <taxon>Stramenopiles</taxon>
        <taxon>Oomycota</taxon>
        <taxon>Peronosporomycetes</taxon>
        <taxon>Pythiales</taxon>
        <taxon>Pythiaceae</taxon>
        <taxon>Pythium</taxon>
    </lineage>
</organism>
<evidence type="ECO:0000313" key="9">
    <source>
        <dbReference type="EMBL" id="TMW64211.1"/>
    </source>
</evidence>
<dbReference type="PROSITE" id="PS51188">
    <property type="entry name" value="ZF_CR"/>
    <property type="match status" value="1"/>
</dbReference>
<protein>
    <submittedName>
        <fullName evidence="9">Uncharacterized protein</fullName>
    </submittedName>
</protein>
<dbReference type="InterPro" id="IPR002939">
    <property type="entry name" value="DnaJ_C"/>
</dbReference>
<accession>A0A8K1CK60</accession>
<evidence type="ECO:0000256" key="4">
    <source>
        <dbReference type="ARBA" id="ARBA00022833"/>
    </source>
</evidence>
<evidence type="ECO:0000256" key="5">
    <source>
        <dbReference type="ARBA" id="ARBA00023186"/>
    </source>
</evidence>
<keyword evidence="5" id="KW-0143">Chaperone</keyword>
<dbReference type="InterPro" id="IPR008971">
    <property type="entry name" value="HSP40/DnaJ_pept-bd"/>
</dbReference>
<dbReference type="PANTHER" id="PTHR43096:SF52">
    <property type="entry name" value="DNAJ HOMOLOG 1, MITOCHONDRIAL-RELATED"/>
    <property type="match status" value="1"/>
</dbReference>
<feature type="zinc finger region" description="CR-type" evidence="6">
    <location>
        <begin position="200"/>
        <end position="278"/>
    </location>
</feature>
<proteinExistence type="inferred from homology"/>
<evidence type="ECO:0000313" key="10">
    <source>
        <dbReference type="Proteomes" id="UP000794436"/>
    </source>
</evidence>
<dbReference type="NCBIfam" id="NF008035">
    <property type="entry name" value="PRK10767.1"/>
    <property type="match status" value="1"/>
</dbReference>
<dbReference type="GO" id="GO:0005737">
    <property type="term" value="C:cytoplasm"/>
    <property type="evidence" value="ECO:0007669"/>
    <property type="project" value="TreeGrafter"/>
</dbReference>
<dbReference type="Gene3D" id="1.10.287.110">
    <property type="entry name" value="DnaJ domain"/>
    <property type="match status" value="1"/>
</dbReference>
<dbReference type="FunFam" id="2.60.260.20:FF:000005">
    <property type="entry name" value="Chaperone protein dnaJ 1, mitochondrial"/>
    <property type="match status" value="1"/>
</dbReference>
<keyword evidence="2" id="KW-0677">Repeat</keyword>
<dbReference type="NCBIfam" id="TIGR02349">
    <property type="entry name" value="DnaJ_bact"/>
    <property type="match status" value="1"/>
</dbReference>
<dbReference type="SMART" id="SM00271">
    <property type="entry name" value="DnaJ"/>
    <property type="match status" value="1"/>
</dbReference>